<protein>
    <submittedName>
        <fullName evidence="1">Uncharacterized protein</fullName>
    </submittedName>
</protein>
<comment type="caution">
    <text evidence="1">The sequence shown here is derived from an EMBL/GenBank/DDBJ whole genome shotgun (WGS) entry which is preliminary data.</text>
</comment>
<dbReference type="Proteomes" id="UP001597045">
    <property type="component" value="Unassembled WGS sequence"/>
</dbReference>
<evidence type="ECO:0000313" key="2">
    <source>
        <dbReference type="Proteomes" id="UP001597045"/>
    </source>
</evidence>
<accession>A0ABW3M2K8</accession>
<dbReference type="EMBL" id="JBHTIS010000158">
    <property type="protein sequence ID" value="MFD1044911.1"/>
    <property type="molecule type" value="Genomic_DNA"/>
</dbReference>
<proteinExistence type="predicted"/>
<reference evidence="2" key="1">
    <citation type="journal article" date="2019" name="Int. J. Syst. Evol. Microbiol.">
        <title>The Global Catalogue of Microorganisms (GCM) 10K type strain sequencing project: providing services to taxonomists for standard genome sequencing and annotation.</title>
        <authorList>
            <consortium name="The Broad Institute Genomics Platform"/>
            <consortium name="The Broad Institute Genome Sequencing Center for Infectious Disease"/>
            <person name="Wu L."/>
            <person name="Ma J."/>
        </authorList>
    </citation>
    <scope>NUCLEOTIDE SEQUENCE [LARGE SCALE GENOMIC DNA]</scope>
    <source>
        <strain evidence="2">JCM 31486</strain>
    </source>
</reference>
<sequence>MRPRPVPTVLGVAYAAFLDTNGHDFAANMDRAFTLLDAGLPLE</sequence>
<keyword evidence="2" id="KW-1185">Reference proteome</keyword>
<evidence type="ECO:0000313" key="1">
    <source>
        <dbReference type="EMBL" id="MFD1044911.1"/>
    </source>
</evidence>
<name>A0ABW3M2K8_9PSEU</name>
<organism evidence="1 2">
    <name type="scientific">Kibdelosporangium lantanae</name>
    <dbReference type="NCBI Taxonomy" id="1497396"/>
    <lineage>
        <taxon>Bacteria</taxon>
        <taxon>Bacillati</taxon>
        <taxon>Actinomycetota</taxon>
        <taxon>Actinomycetes</taxon>
        <taxon>Pseudonocardiales</taxon>
        <taxon>Pseudonocardiaceae</taxon>
        <taxon>Kibdelosporangium</taxon>
    </lineage>
</organism>
<gene>
    <name evidence="1" type="ORF">ACFQ1S_04515</name>
</gene>